<dbReference type="RefSeq" id="WP_185802190.1">
    <property type="nucleotide sequence ID" value="NZ_JACJVJ010000003.1"/>
</dbReference>
<dbReference type="InterPro" id="IPR029032">
    <property type="entry name" value="AhpD-like"/>
</dbReference>
<keyword evidence="3" id="KW-0804">Transcription</keyword>
<sequence>MSSLSKMLGLLDLFSPDQPSITPDVVQEAFGLTRATAYRYLKALCDAGLLTRFGGAYRLGPRAIELDYLIRSSDPLLDAGEHIMAEIGAARHCDLQLIGLSGNRILVLNHASHDPGITVSYGRGRTMPMMKGAGGRVVLAQLPSARQKALVAAAEGITPSRLDPDIWEKRRAELSAIRRKGFDISRGELDHGSVGIAVPVPSEVNEDPAALAMIVPKKRFDRSDEGEIVALLHTVAGRIASARDREFGAAEPAPLPKLSLQDDQLIGLPASLAGATPDQQRVVDKITAGPRGSVPSPFLAMLDAPQLTETIQEVGAALRYSSALPDDLREIAILTTAGAVECGYEWNYHASIATAAGVVDTILQATRPGALCQNADEPAATVIELCQAVVDTGEAPPHLLGPAVDRLGRREATEIVAIAGYYALLASFIKSAGFDEPFAAGS</sequence>
<dbReference type="EMBL" id="JACJVJ010000003">
    <property type="protein sequence ID" value="MBC2778879.1"/>
    <property type="molecule type" value="Genomic_DNA"/>
</dbReference>
<dbReference type="InterPro" id="IPR003779">
    <property type="entry name" value="CMD-like"/>
</dbReference>
<dbReference type="GO" id="GO:0003700">
    <property type="term" value="F:DNA-binding transcription factor activity"/>
    <property type="evidence" value="ECO:0007669"/>
    <property type="project" value="TreeGrafter"/>
</dbReference>
<protein>
    <submittedName>
        <fullName evidence="6">Helix-turn-helix domain-containing protein</fullName>
    </submittedName>
</protein>
<evidence type="ECO:0000313" key="7">
    <source>
        <dbReference type="Proteomes" id="UP000564378"/>
    </source>
</evidence>
<dbReference type="Proteomes" id="UP000564378">
    <property type="component" value="Unassembled WGS sequence"/>
</dbReference>
<evidence type="ECO:0000256" key="1">
    <source>
        <dbReference type="ARBA" id="ARBA00023015"/>
    </source>
</evidence>
<organism evidence="6 7">
    <name type="scientific">Parasphingopyxis marina</name>
    <dbReference type="NCBI Taxonomy" id="2761622"/>
    <lineage>
        <taxon>Bacteria</taxon>
        <taxon>Pseudomonadati</taxon>
        <taxon>Pseudomonadota</taxon>
        <taxon>Alphaproteobacteria</taxon>
        <taxon>Sphingomonadales</taxon>
        <taxon>Sphingomonadaceae</taxon>
        <taxon>Parasphingopyxis</taxon>
    </lineage>
</organism>
<dbReference type="SUPFAM" id="SSF69118">
    <property type="entry name" value="AhpD-like"/>
    <property type="match status" value="1"/>
</dbReference>
<gene>
    <name evidence="6" type="ORF">H6P80_14740</name>
</gene>
<dbReference type="Pfam" id="PF02627">
    <property type="entry name" value="CMD"/>
    <property type="match status" value="1"/>
</dbReference>
<dbReference type="PROSITE" id="PS51077">
    <property type="entry name" value="HTH_ICLR"/>
    <property type="match status" value="1"/>
</dbReference>
<dbReference type="PROSITE" id="PS51078">
    <property type="entry name" value="ICLR_ED"/>
    <property type="match status" value="1"/>
</dbReference>
<dbReference type="InterPro" id="IPR036388">
    <property type="entry name" value="WH-like_DNA-bd_sf"/>
</dbReference>
<dbReference type="PANTHER" id="PTHR30136:SF24">
    <property type="entry name" value="HTH-TYPE TRANSCRIPTIONAL REPRESSOR ALLR"/>
    <property type="match status" value="1"/>
</dbReference>
<comment type="caution">
    <text evidence="6">The sequence shown here is derived from an EMBL/GenBank/DDBJ whole genome shotgun (WGS) entry which is preliminary data.</text>
</comment>
<feature type="domain" description="IclR-ED" evidence="5">
    <location>
        <begin position="62"/>
        <end position="245"/>
    </location>
</feature>
<dbReference type="Gene3D" id="1.10.10.10">
    <property type="entry name" value="Winged helix-like DNA-binding domain superfamily/Winged helix DNA-binding domain"/>
    <property type="match status" value="1"/>
</dbReference>
<accession>A0A842I2D6</accession>
<dbReference type="Pfam" id="PF09339">
    <property type="entry name" value="HTH_IclR"/>
    <property type="match status" value="1"/>
</dbReference>
<dbReference type="InterPro" id="IPR036390">
    <property type="entry name" value="WH_DNA-bd_sf"/>
</dbReference>
<dbReference type="Gene3D" id="1.20.1290.10">
    <property type="entry name" value="AhpD-like"/>
    <property type="match status" value="1"/>
</dbReference>
<dbReference type="AlphaFoldDB" id="A0A842I2D6"/>
<keyword evidence="2" id="KW-0238">DNA-binding</keyword>
<dbReference type="SUPFAM" id="SSF46785">
    <property type="entry name" value="Winged helix' DNA-binding domain"/>
    <property type="match status" value="1"/>
</dbReference>
<evidence type="ECO:0000259" key="5">
    <source>
        <dbReference type="PROSITE" id="PS51078"/>
    </source>
</evidence>
<dbReference type="SMART" id="SM00346">
    <property type="entry name" value="HTH_ICLR"/>
    <property type="match status" value="1"/>
</dbReference>
<dbReference type="GO" id="GO:0003677">
    <property type="term" value="F:DNA binding"/>
    <property type="evidence" value="ECO:0007669"/>
    <property type="project" value="UniProtKB-KW"/>
</dbReference>
<dbReference type="InterPro" id="IPR014757">
    <property type="entry name" value="Tscrpt_reg_IclR_C"/>
</dbReference>
<evidence type="ECO:0000256" key="2">
    <source>
        <dbReference type="ARBA" id="ARBA00023125"/>
    </source>
</evidence>
<proteinExistence type="predicted"/>
<evidence type="ECO:0000313" key="6">
    <source>
        <dbReference type="EMBL" id="MBC2778879.1"/>
    </source>
</evidence>
<name>A0A842I2D6_9SPHN</name>
<dbReference type="Gene3D" id="3.30.450.40">
    <property type="match status" value="1"/>
</dbReference>
<evidence type="ECO:0000259" key="4">
    <source>
        <dbReference type="PROSITE" id="PS51077"/>
    </source>
</evidence>
<keyword evidence="1" id="KW-0805">Transcription regulation</keyword>
<dbReference type="GO" id="GO:0045892">
    <property type="term" value="P:negative regulation of DNA-templated transcription"/>
    <property type="evidence" value="ECO:0007669"/>
    <property type="project" value="TreeGrafter"/>
</dbReference>
<reference evidence="6 7" key="1">
    <citation type="submission" date="2020-08" db="EMBL/GenBank/DDBJ databases">
        <title>Draft genome sequence of Parasphingopyxis sp. GrpM-11.</title>
        <authorList>
            <person name="Oh J."/>
            <person name="Roh D.-H."/>
        </authorList>
    </citation>
    <scope>NUCLEOTIDE SEQUENCE [LARGE SCALE GENOMIC DNA]</scope>
    <source>
        <strain evidence="6 7">GrpM-11</strain>
    </source>
</reference>
<dbReference type="SUPFAM" id="SSF55781">
    <property type="entry name" value="GAF domain-like"/>
    <property type="match status" value="1"/>
</dbReference>
<dbReference type="InterPro" id="IPR005471">
    <property type="entry name" value="Tscrpt_reg_IclR_N"/>
</dbReference>
<dbReference type="GO" id="GO:0051920">
    <property type="term" value="F:peroxiredoxin activity"/>
    <property type="evidence" value="ECO:0007669"/>
    <property type="project" value="InterPro"/>
</dbReference>
<dbReference type="Pfam" id="PF01614">
    <property type="entry name" value="IclR_C"/>
    <property type="match status" value="1"/>
</dbReference>
<feature type="domain" description="HTH iclR-type" evidence="4">
    <location>
        <begin position="1"/>
        <end position="61"/>
    </location>
</feature>
<dbReference type="InterPro" id="IPR029016">
    <property type="entry name" value="GAF-like_dom_sf"/>
</dbReference>
<evidence type="ECO:0000256" key="3">
    <source>
        <dbReference type="ARBA" id="ARBA00023163"/>
    </source>
</evidence>
<dbReference type="InterPro" id="IPR050707">
    <property type="entry name" value="HTH_MetabolicPath_Reg"/>
</dbReference>
<dbReference type="PANTHER" id="PTHR30136">
    <property type="entry name" value="HELIX-TURN-HELIX TRANSCRIPTIONAL REGULATOR, ICLR FAMILY"/>
    <property type="match status" value="1"/>
</dbReference>
<keyword evidence="7" id="KW-1185">Reference proteome</keyword>